<keyword evidence="2" id="KW-1133">Transmembrane helix</keyword>
<evidence type="ECO:0000313" key="4">
    <source>
        <dbReference type="EMBL" id="KAD7480088.1"/>
    </source>
</evidence>
<feature type="domain" description="RING-type" evidence="3">
    <location>
        <begin position="86"/>
        <end position="128"/>
    </location>
</feature>
<proteinExistence type="predicted"/>
<dbReference type="UniPathway" id="UPA00143"/>
<dbReference type="InterPro" id="IPR013083">
    <property type="entry name" value="Znf_RING/FYVE/PHD"/>
</dbReference>
<dbReference type="SMART" id="SM00184">
    <property type="entry name" value="RING"/>
    <property type="match status" value="1"/>
</dbReference>
<dbReference type="EMBL" id="SZYD01000001">
    <property type="protein sequence ID" value="KAD7480088.1"/>
    <property type="molecule type" value="Genomic_DNA"/>
</dbReference>
<dbReference type="PROSITE" id="PS50089">
    <property type="entry name" value="ZF_RING_2"/>
    <property type="match status" value="1"/>
</dbReference>
<dbReference type="Proteomes" id="UP000326396">
    <property type="component" value="Linkage Group LG1"/>
</dbReference>
<accession>A0A5N6Q894</accession>
<evidence type="ECO:0000259" key="3">
    <source>
        <dbReference type="PROSITE" id="PS50089"/>
    </source>
</evidence>
<gene>
    <name evidence="4" type="ORF">E3N88_03224</name>
</gene>
<feature type="transmembrane region" description="Helical" evidence="2">
    <location>
        <begin position="6"/>
        <end position="27"/>
    </location>
</feature>
<organism evidence="4 5">
    <name type="scientific">Mikania micrantha</name>
    <name type="common">bitter vine</name>
    <dbReference type="NCBI Taxonomy" id="192012"/>
    <lineage>
        <taxon>Eukaryota</taxon>
        <taxon>Viridiplantae</taxon>
        <taxon>Streptophyta</taxon>
        <taxon>Embryophyta</taxon>
        <taxon>Tracheophyta</taxon>
        <taxon>Spermatophyta</taxon>
        <taxon>Magnoliopsida</taxon>
        <taxon>eudicotyledons</taxon>
        <taxon>Gunneridae</taxon>
        <taxon>Pentapetalae</taxon>
        <taxon>asterids</taxon>
        <taxon>campanulids</taxon>
        <taxon>Asterales</taxon>
        <taxon>Asteraceae</taxon>
        <taxon>Asteroideae</taxon>
        <taxon>Heliantheae alliance</taxon>
        <taxon>Eupatorieae</taxon>
        <taxon>Mikania</taxon>
    </lineage>
</organism>
<comment type="caution">
    <text evidence="4">The sequence shown here is derived from an EMBL/GenBank/DDBJ whole genome shotgun (WGS) entry which is preliminary data.</text>
</comment>
<dbReference type="CDD" id="cd16461">
    <property type="entry name" value="RING-H2_EL5-like"/>
    <property type="match status" value="1"/>
</dbReference>
<dbReference type="InterPro" id="IPR001841">
    <property type="entry name" value="Znf_RING"/>
</dbReference>
<dbReference type="AlphaFoldDB" id="A0A5N6Q894"/>
<dbReference type="SUPFAM" id="SSF57850">
    <property type="entry name" value="RING/U-box"/>
    <property type="match status" value="1"/>
</dbReference>
<dbReference type="PANTHER" id="PTHR45676">
    <property type="entry name" value="RING-H2 FINGER PROTEIN ATL51-RELATED"/>
    <property type="match status" value="1"/>
</dbReference>
<keyword evidence="5" id="KW-1185">Reference proteome</keyword>
<evidence type="ECO:0000256" key="1">
    <source>
        <dbReference type="PROSITE-ProRule" id="PRU00175"/>
    </source>
</evidence>
<dbReference type="OrthoDB" id="8062037at2759"/>
<keyword evidence="1" id="KW-0862">Zinc</keyword>
<name>A0A5N6Q894_9ASTR</name>
<keyword evidence="2" id="KW-0812">Transmembrane</keyword>
<evidence type="ECO:0000256" key="2">
    <source>
        <dbReference type="SAM" id="Phobius"/>
    </source>
</evidence>
<dbReference type="PANTHER" id="PTHR45676:SF177">
    <property type="entry name" value="RING-TYPE E3 UBIQUITIN TRANSFERASE"/>
    <property type="match status" value="1"/>
</dbReference>
<keyword evidence="1" id="KW-0479">Metal-binding</keyword>
<dbReference type="Pfam" id="PF13639">
    <property type="entry name" value="zf-RING_2"/>
    <property type="match status" value="1"/>
</dbReference>
<reference evidence="4 5" key="1">
    <citation type="submission" date="2019-05" db="EMBL/GenBank/DDBJ databases">
        <title>Mikania micrantha, genome provides insights into the molecular mechanism of rapid growth.</title>
        <authorList>
            <person name="Liu B."/>
        </authorList>
    </citation>
    <scope>NUCLEOTIDE SEQUENCE [LARGE SCALE GENOMIC DNA]</scope>
    <source>
        <strain evidence="4">NLD-2019</strain>
        <tissue evidence="4">Leaf</tissue>
    </source>
</reference>
<keyword evidence="1" id="KW-0863">Zinc-finger</keyword>
<dbReference type="GO" id="GO:0016567">
    <property type="term" value="P:protein ubiquitination"/>
    <property type="evidence" value="ECO:0007669"/>
    <property type="project" value="UniProtKB-UniPathway"/>
</dbReference>
<evidence type="ECO:0000313" key="5">
    <source>
        <dbReference type="Proteomes" id="UP000326396"/>
    </source>
</evidence>
<dbReference type="Gene3D" id="3.30.40.10">
    <property type="entry name" value="Zinc/RING finger domain, C3HC4 (zinc finger)"/>
    <property type="match status" value="1"/>
</dbReference>
<sequence>MEVNLLALKLISLVVTVSLVAIIVNWCNRRQNRIPPIHVQQRSHHRDNNNSLENSMVLLIPTHKHQKGSGSGSDAKGGDGDTDVMCSICLCEFKEDEVLRTLPECLHSFHVPCIDMWLYSNSTCPICRVDALSSSQKFFQVLNSDSNIDVRQESSNIVQVSSA</sequence>
<dbReference type="GO" id="GO:0008270">
    <property type="term" value="F:zinc ion binding"/>
    <property type="evidence" value="ECO:0007669"/>
    <property type="project" value="UniProtKB-KW"/>
</dbReference>
<keyword evidence="2" id="KW-0472">Membrane</keyword>
<protein>
    <recommendedName>
        <fullName evidence="3">RING-type domain-containing protein</fullName>
    </recommendedName>
</protein>